<protein>
    <submittedName>
        <fullName evidence="3">Extracellular solute-binding protein</fullName>
    </submittedName>
</protein>
<evidence type="ECO:0000256" key="1">
    <source>
        <dbReference type="ARBA" id="ARBA00004418"/>
    </source>
</evidence>
<organism evidence="3 4">
    <name type="scientific">Acidisoma silvae</name>
    <dbReference type="NCBI Taxonomy" id="2802396"/>
    <lineage>
        <taxon>Bacteria</taxon>
        <taxon>Pseudomonadati</taxon>
        <taxon>Pseudomonadota</taxon>
        <taxon>Alphaproteobacteria</taxon>
        <taxon>Acetobacterales</taxon>
        <taxon>Acidocellaceae</taxon>
        <taxon>Acidisoma</taxon>
    </lineage>
</organism>
<evidence type="ECO:0000256" key="2">
    <source>
        <dbReference type="ARBA" id="ARBA00008520"/>
    </source>
</evidence>
<reference evidence="3" key="2">
    <citation type="submission" date="2021-01" db="EMBL/GenBank/DDBJ databases">
        <authorList>
            <person name="Mieszkin S."/>
            <person name="Pouder E."/>
            <person name="Alain K."/>
        </authorList>
    </citation>
    <scope>NUCLEOTIDE SEQUENCE</scope>
    <source>
        <strain evidence="3">HW T2.11</strain>
    </source>
</reference>
<dbReference type="PANTHER" id="PTHR43649:SF12">
    <property type="entry name" value="DIACETYLCHITOBIOSE BINDING PROTEIN DASA"/>
    <property type="match status" value="1"/>
</dbReference>
<sequence>MNEAPRLSKSALTRRTLLKGAAATSLAAGGLARPAIARDMSITALTMGQGIFGQPLVELTPAFTKATGIKVNLITMGYNESIEKQVAAFAAHSSAYDVVQIDSIYLKGYVQAGHLKQLDNLVPQAQLADFFSDIPPALRQMYSADGKTYGMATVANCQRLIANTVHLKAAGLGVPQTWDDLLAASQKTVNPGAKQFGFVAGTERLIKAFSVWLPIFWANGGELFDAKMKPIFGDQTGVDALTFLLELMKTMPTGGAAYTEADETRAMATGLGTLDPVAWIPDAIVTASPDMRPNLVSAVSPKGKVCQAPVMGGMGLTVSNYSRDAQAAAEYLAWFNSRDVQSKDLVPHGGQPCRNSAWAANASAKPWFPAVAASLKVAKIRPQLPEWGQIDSAAGVQLSRAFVGEITPQQAMQNAQKAADGIMRDAGYY</sequence>
<dbReference type="Gene3D" id="3.40.190.10">
    <property type="entry name" value="Periplasmic binding protein-like II"/>
    <property type="match status" value="2"/>
</dbReference>
<comment type="similarity">
    <text evidence="2">Belongs to the bacterial solute-binding protein 1 family.</text>
</comment>
<dbReference type="GO" id="GO:0042597">
    <property type="term" value="C:periplasmic space"/>
    <property type="evidence" value="ECO:0007669"/>
    <property type="project" value="UniProtKB-SubCell"/>
</dbReference>
<accession>A0A963YXD5</accession>
<dbReference type="PROSITE" id="PS51318">
    <property type="entry name" value="TAT"/>
    <property type="match status" value="1"/>
</dbReference>
<comment type="caution">
    <text evidence="3">The sequence shown here is derived from an EMBL/GenBank/DDBJ whole genome shotgun (WGS) entry which is preliminary data.</text>
</comment>
<dbReference type="InterPro" id="IPR050490">
    <property type="entry name" value="Bact_solute-bd_prot1"/>
</dbReference>
<dbReference type="Pfam" id="PF01547">
    <property type="entry name" value="SBP_bac_1"/>
    <property type="match status" value="1"/>
</dbReference>
<dbReference type="EMBL" id="JAESVB010000023">
    <property type="protein sequence ID" value="MCB8878082.1"/>
    <property type="molecule type" value="Genomic_DNA"/>
</dbReference>
<name>A0A963YXD5_9PROT</name>
<proteinExistence type="inferred from homology"/>
<keyword evidence="4" id="KW-1185">Reference proteome</keyword>
<dbReference type="Proteomes" id="UP000708298">
    <property type="component" value="Unassembled WGS sequence"/>
</dbReference>
<evidence type="ECO:0000313" key="4">
    <source>
        <dbReference type="Proteomes" id="UP000708298"/>
    </source>
</evidence>
<dbReference type="AlphaFoldDB" id="A0A963YXD5"/>
<gene>
    <name evidence="3" type="ORF">ASILVAE211_23035</name>
</gene>
<dbReference type="InterPro" id="IPR006311">
    <property type="entry name" value="TAT_signal"/>
</dbReference>
<comment type="subcellular location">
    <subcellularLocation>
        <location evidence="1">Periplasm</location>
    </subcellularLocation>
</comment>
<dbReference type="RefSeq" id="WP_227323727.1">
    <property type="nucleotide sequence ID" value="NZ_JAESVB010000023.1"/>
</dbReference>
<dbReference type="InterPro" id="IPR006059">
    <property type="entry name" value="SBP"/>
</dbReference>
<dbReference type="SUPFAM" id="SSF53850">
    <property type="entry name" value="Periplasmic binding protein-like II"/>
    <property type="match status" value="1"/>
</dbReference>
<evidence type="ECO:0000313" key="3">
    <source>
        <dbReference type="EMBL" id="MCB8878082.1"/>
    </source>
</evidence>
<reference evidence="3" key="1">
    <citation type="journal article" date="2021" name="Microorganisms">
        <title>Acidisoma silvae sp. nov. and Acidisomacellulosilytica sp. nov., Two Acidophilic Bacteria Isolated from Decaying Wood, Hydrolyzing Cellulose and Producing Poly-3-hydroxybutyrate.</title>
        <authorList>
            <person name="Mieszkin S."/>
            <person name="Pouder E."/>
            <person name="Uroz S."/>
            <person name="Simon-Colin C."/>
            <person name="Alain K."/>
        </authorList>
    </citation>
    <scope>NUCLEOTIDE SEQUENCE</scope>
    <source>
        <strain evidence="3">HW T2.11</strain>
    </source>
</reference>
<dbReference type="PANTHER" id="PTHR43649">
    <property type="entry name" value="ARABINOSE-BINDING PROTEIN-RELATED"/>
    <property type="match status" value="1"/>
</dbReference>